<feature type="transmembrane region" description="Helical" evidence="1">
    <location>
        <begin position="125"/>
        <end position="146"/>
    </location>
</feature>
<dbReference type="Pfam" id="PF07314">
    <property type="entry name" value="Lit"/>
    <property type="match status" value="1"/>
</dbReference>
<feature type="transmembrane region" description="Helical" evidence="1">
    <location>
        <begin position="7"/>
        <end position="29"/>
    </location>
</feature>
<dbReference type="eggNOG" id="COG4478">
    <property type="taxonomic scope" value="Bacteria"/>
</dbReference>
<keyword evidence="1" id="KW-0812">Transmembrane</keyword>
<organism evidence="2 3">
    <name type="scientific">Clostridium pasteurianum BC1</name>
    <dbReference type="NCBI Taxonomy" id="86416"/>
    <lineage>
        <taxon>Bacteria</taxon>
        <taxon>Bacillati</taxon>
        <taxon>Bacillota</taxon>
        <taxon>Clostridia</taxon>
        <taxon>Eubacteriales</taxon>
        <taxon>Clostridiaceae</taxon>
        <taxon>Clostridium</taxon>
    </lineage>
</organism>
<keyword evidence="3" id="KW-1185">Reference proteome</keyword>
<evidence type="ECO:0000313" key="3">
    <source>
        <dbReference type="Proteomes" id="UP000013523"/>
    </source>
</evidence>
<dbReference type="Proteomes" id="UP000013523">
    <property type="component" value="Chromosome"/>
</dbReference>
<keyword evidence="1" id="KW-0472">Membrane</keyword>
<accession>R4K1F9</accession>
<name>R4K1F9_CLOPA</name>
<gene>
    <name evidence="2" type="ORF">Clopa_1428</name>
</gene>
<feature type="transmembrane region" description="Helical" evidence="1">
    <location>
        <begin position="183"/>
        <end position="206"/>
    </location>
</feature>
<reference evidence="2 3" key="1">
    <citation type="submission" date="2012-01" db="EMBL/GenBank/DDBJ databases">
        <title>Complete sequence of chromosome of Clostridium pasteurianum BC1.</title>
        <authorList>
            <consortium name="US DOE Joint Genome Institute"/>
            <person name="Lucas S."/>
            <person name="Han J."/>
            <person name="Lapidus A."/>
            <person name="Cheng J.-F."/>
            <person name="Goodwin L."/>
            <person name="Pitluck S."/>
            <person name="Peters L."/>
            <person name="Mikhailova N."/>
            <person name="Teshima H."/>
            <person name="Detter J.C."/>
            <person name="Han C."/>
            <person name="Tapia R."/>
            <person name="Land M."/>
            <person name="Hauser L."/>
            <person name="Kyrpides N."/>
            <person name="Ivanova N."/>
            <person name="Pagani I."/>
            <person name="Dunn J."/>
            <person name="Taghavi S."/>
            <person name="Francis A."/>
            <person name="van der Lelie D."/>
            <person name="Woyke T."/>
        </authorList>
    </citation>
    <scope>NUCLEOTIDE SEQUENCE [LARGE SCALE GENOMIC DNA]</scope>
    <source>
        <strain evidence="2 3">BC1</strain>
    </source>
</reference>
<dbReference type="HOGENOM" id="CLU_093826_1_0_9"/>
<feature type="transmembrane region" description="Helical" evidence="1">
    <location>
        <begin position="96"/>
        <end position="118"/>
    </location>
</feature>
<dbReference type="STRING" id="86416.Clopa_1428"/>
<evidence type="ECO:0000313" key="2">
    <source>
        <dbReference type="EMBL" id="AGK96403.1"/>
    </source>
</evidence>
<dbReference type="OrthoDB" id="9813051at2"/>
<keyword evidence="1" id="KW-1133">Transmembrane helix</keyword>
<proteinExistence type="predicted"/>
<sequence>MLKRKFLILQLIMSIFIFLATIMFFTKIISNFKPLYYYDVVNLNVEQDSGLDIATIKTNYSYVINFLNESSPSDFTLPTLTSSTDAKIHFFEVHKIFAFMNYFLYFSLLFIIISIIITIKNKTYLYLKISGISLMALPLILIPILLTNFTEYFDDFHKILFRNNFWLFDPKTDPIILILPESFFLHCLIIIVSLSVIFGLILYILYRIIHKKIKYSYSPKYR</sequence>
<evidence type="ECO:0000256" key="1">
    <source>
        <dbReference type="SAM" id="Phobius"/>
    </source>
</evidence>
<dbReference type="AlphaFoldDB" id="R4K1F9"/>
<dbReference type="PATRIC" id="fig|86416.3.peg.1426"/>
<dbReference type="EMBL" id="CP003261">
    <property type="protein sequence ID" value="AGK96403.1"/>
    <property type="molecule type" value="Genomic_DNA"/>
</dbReference>
<dbReference type="NCBIfam" id="TIGR01906">
    <property type="entry name" value="integ_TIGR01906"/>
    <property type="match status" value="1"/>
</dbReference>
<dbReference type="KEGG" id="cpas:Clopa_1428"/>
<dbReference type="RefSeq" id="WP_015614725.1">
    <property type="nucleotide sequence ID" value="NC_021182.1"/>
</dbReference>
<dbReference type="InterPro" id="IPR010178">
    <property type="entry name" value="Lit"/>
</dbReference>
<protein>
    <submittedName>
        <fullName evidence="2">Integral membrane protein TIGR01906</fullName>
    </submittedName>
</protein>